<dbReference type="AlphaFoldDB" id="A0A4V3SQV1"/>
<evidence type="ECO:0000313" key="2">
    <source>
        <dbReference type="EMBL" id="THA08726.1"/>
    </source>
</evidence>
<reference evidence="2 3" key="1">
    <citation type="journal article" date="2019" name="Vet. Microbiol.">
        <title>Development of multi locus sequence typing (MLST) of Rodentibacter pneumotropicus.</title>
        <authorList>
            <person name="Adhikary S."/>
            <person name="Bisgaard M."/>
            <person name="Boot R."/>
            <person name="Benga L."/>
            <person name="Nicklas W."/>
            <person name="Christensen H."/>
        </authorList>
    </citation>
    <scope>NUCLEOTIDE SEQUENCE [LARGE SCALE GENOMIC DNA]</scope>
    <source>
        <strain evidence="2 3">Ac84</strain>
    </source>
</reference>
<dbReference type="EMBL" id="QXNI01000040">
    <property type="protein sequence ID" value="THA08726.1"/>
    <property type="molecule type" value="Genomic_DNA"/>
</dbReference>
<accession>A0A4V3SQV1</accession>
<dbReference type="InterPro" id="IPR019670">
    <property type="entry name" value="DUF2523"/>
</dbReference>
<sequence>MYGVIFAALSSLMQFLVRGIVAKFFIFFALFYITTEFIPVVIELFLPKTIPNIKDLFNALPNSILYFLYILKVPTGISLFISALLSRFIIRRLPVIG</sequence>
<dbReference type="Proteomes" id="UP000306758">
    <property type="component" value="Unassembled WGS sequence"/>
</dbReference>
<evidence type="ECO:0000256" key="1">
    <source>
        <dbReference type="SAM" id="Phobius"/>
    </source>
</evidence>
<name>A0A4V3SQV1_9PAST</name>
<feature type="transmembrane region" description="Helical" evidence="1">
    <location>
        <begin position="20"/>
        <end position="46"/>
    </location>
</feature>
<dbReference type="Pfam" id="PF10734">
    <property type="entry name" value="DUF2523"/>
    <property type="match status" value="1"/>
</dbReference>
<keyword evidence="1" id="KW-1133">Transmembrane helix</keyword>
<keyword evidence="1" id="KW-0472">Membrane</keyword>
<comment type="caution">
    <text evidence="2">The sequence shown here is derived from an EMBL/GenBank/DDBJ whole genome shotgun (WGS) entry which is preliminary data.</text>
</comment>
<keyword evidence="1" id="KW-0812">Transmembrane</keyword>
<gene>
    <name evidence="2" type="ORF">D3M78_07260</name>
</gene>
<protein>
    <submittedName>
        <fullName evidence="2">DUF2523 domain-containing protein</fullName>
    </submittedName>
</protein>
<feature type="transmembrane region" description="Helical" evidence="1">
    <location>
        <begin position="66"/>
        <end position="90"/>
    </location>
</feature>
<evidence type="ECO:0000313" key="3">
    <source>
        <dbReference type="Proteomes" id="UP000306758"/>
    </source>
</evidence>
<organism evidence="2 3">
    <name type="scientific">Rodentibacter pneumotropicus</name>
    <dbReference type="NCBI Taxonomy" id="758"/>
    <lineage>
        <taxon>Bacteria</taxon>
        <taxon>Pseudomonadati</taxon>
        <taxon>Pseudomonadota</taxon>
        <taxon>Gammaproteobacteria</taxon>
        <taxon>Pasteurellales</taxon>
        <taxon>Pasteurellaceae</taxon>
        <taxon>Rodentibacter</taxon>
    </lineage>
</organism>
<proteinExistence type="predicted"/>